<keyword evidence="2" id="KW-1185">Reference proteome</keyword>
<evidence type="ECO:0000313" key="2">
    <source>
        <dbReference type="Proteomes" id="UP001430953"/>
    </source>
</evidence>
<evidence type="ECO:0000313" key="1">
    <source>
        <dbReference type="EMBL" id="KAL0124442.1"/>
    </source>
</evidence>
<accession>A0AAW2GAT6</accession>
<dbReference type="EMBL" id="JADYXP020000005">
    <property type="protein sequence ID" value="KAL0124442.1"/>
    <property type="molecule type" value="Genomic_DNA"/>
</dbReference>
<comment type="caution">
    <text evidence="1">The sequence shown here is derived from an EMBL/GenBank/DDBJ whole genome shotgun (WGS) entry which is preliminary data.</text>
</comment>
<name>A0AAW2GAT6_9HYME</name>
<sequence length="89" mass="9663">MDRLAFCDASVSLSRETASNFCDSSNFISASYFARKALSSSVLNSILFSPEPLSNKRFNCASSSLILDSNIILGSSKDFSRLHSNILST</sequence>
<dbReference type="AlphaFoldDB" id="A0AAW2GAT6"/>
<protein>
    <submittedName>
        <fullName evidence="1">Uncharacterized protein</fullName>
    </submittedName>
</protein>
<dbReference type="Proteomes" id="UP001430953">
    <property type="component" value="Unassembled WGS sequence"/>
</dbReference>
<organism evidence="1 2">
    <name type="scientific">Cardiocondyla obscurior</name>
    <dbReference type="NCBI Taxonomy" id="286306"/>
    <lineage>
        <taxon>Eukaryota</taxon>
        <taxon>Metazoa</taxon>
        <taxon>Ecdysozoa</taxon>
        <taxon>Arthropoda</taxon>
        <taxon>Hexapoda</taxon>
        <taxon>Insecta</taxon>
        <taxon>Pterygota</taxon>
        <taxon>Neoptera</taxon>
        <taxon>Endopterygota</taxon>
        <taxon>Hymenoptera</taxon>
        <taxon>Apocrita</taxon>
        <taxon>Aculeata</taxon>
        <taxon>Formicoidea</taxon>
        <taxon>Formicidae</taxon>
        <taxon>Myrmicinae</taxon>
        <taxon>Cardiocondyla</taxon>
    </lineage>
</organism>
<reference evidence="1 2" key="1">
    <citation type="submission" date="2023-03" db="EMBL/GenBank/DDBJ databases">
        <title>High recombination rates correlate with genetic variation in Cardiocondyla obscurior ants.</title>
        <authorList>
            <person name="Errbii M."/>
        </authorList>
    </citation>
    <scope>NUCLEOTIDE SEQUENCE [LARGE SCALE GENOMIC DNA]</scope>
    <source>
        <strain evidence="1">Alpha-2009</strain>
        <tissue evidence="1">Whole body</tissue>
    </source>
</reference>
<proteinExistence type="predicted"/>
<gene>
    <name evidence="1" type="ORF">PUN28_006345</name>
</gene>